<feature type="domain" description="Cupin type-2" evidence="1">
    <location>
        <begin position="34"/>
        <end position="96"/>
    </location>
</feature>
<dbReference type="Pfam" id="PF07883">
    <property type="entry name" value="Cupin_2"/>
    <property type="match status" value="1"/>
</dbReference>
<dbReference type="Proteomes" id="UP000028542">
    <property type="component" value="Unassembled WGS sequence"/>
</dbReference>
<dbReference type="Gene3D" id="2.60.120.10">
    <property type="entry name" value="Jelly Rolls"/>
    <property type="match status" value="1"/>
</dbReference>
<dbReference type="SUPFAM" id="SSF51182">
    <property type="entry name" value="RmlC-like cupins"/>
    <property type="match status" value="1"/>
</dbReference>
<name>A0A084JDT5_9CLOT</name>
<proteinExistence type="predicted"/>
<reference evidence="2 3" key="1">
    <citation type="submission" date="2014-07" db="EMBL/GenBank/DDBJ databases">
        <title>Draft genome of Clostridium sulfidigenes 113A isolated from sediments associated with methane hydrate from Krishna Godavari basin.</title>
        <authorList>
            <person name="Honkalas V.S."/>
            <person name="Dabir A.P."/>
            <person name="Arora P."/>
            <person name="Dhakephalkar P.K."/>
        </authorList>
    </citation>
    <scope>NUCLEOTIDE SEQUENCE [LARGE SCALE GENOMIC DNA]</scope>
    <source>
        <strain evidence="2 3">113A</strain>
    </source>
</reference>
<sequence>MSLDKNILVPISMNDIDIRTKVIASNEKFKTIFFNFVAGSGKPYHTHNGYASIQIYEGDITMEFKTGEKFRLKKGDFLPFDARIDHSIIAEVDSKVLVTISEVLD</sequence>
<comment type="caution">
    <text evidence="2">The sequence shown here is derived from an EMBL/GenBank/DDBJ whole genome shotgun (WGS) entry which is preliminary data.</text>
</comment>
<organism evidence="2 3">
    <name type="scientific">Clostridium sulfidigenes</name>
    <dbReference type="NCBI Taxonomy" id="318464"/>
    <lineage>
        <taxon>Bacteria</taxon>
        <taxon>Bacillati</taxon>
        <taxon>Bacillota</taxon>
        <taxon>Clostridia</taxon>
        <taxon>Eubacteriales</taxon>
        <taxon>Clostridiaceae</taxon>
        <taxon>Clostridium</taxon>
    </lineage>
</organism>
<protein>
    <submittedName>
        <fullName evidence="2">Cupin</fullName>
    </submittedName>
</protein>
<dbReference type="eggNOG" id="ENOG50349ER">
    <property type="taxonomic scope" value="Bacteria"/>
</dbReference>
<dbReference type="AlphaFoldDB" id="A0A084JDT5"/>
<dbReference type="InterPro" id="IPR013096">
    <property type="entry name" value="Cupin_2"/>
</dbReference>
<keyword evidence="3" id="KW-1185">Reference proteome</keyword>
<accession>A0A084JDT5</accession>
<dbReference type="RefSeq" id="WP_051823985.1">
    <property type="nucleotide sequence ID" value="NZ_JPMD01000015.1"/>
</dbReference>
<gene>
    <name evidence="2" type="ORF">IO99_07745</name>
</gene>
<evidence type="ECO:0000313" key="2">
    <source>
        <dbReference type="EMBL" id="KEZ87119.1"/>
    </source>
</evidence>
<dbReference type="InterPro" id="IPR011051">
    <property type="entry name" value="RmlC_Cupin_sf"/>
</dbReference>
<dbReference type="STRING" id="318464.IO99_07745"/>
<dbReference type="EMBL" id="JPMD01000015">
    <property type="protein sequence ID" value="KEZ87119.1"/>
    <property type="molecule type" value="Genomic_DNA"/>
</dbReference>
<evidence type="ECO:0000259" key="1">
    <source>
        <dbReference type="Pfam" id="PF07883"/>
    </source>
</evidence>
<evidence type="ECO:0000313" key="3">
    <source>
        <dbReference type="Proteomes" id="UP000028542"/>
    </source>
</evidence>
<dbReference type="InterPro" id="IPR014710">
    <property type="entry name" value="RmlC-like_jellyroll"/>
</dbReference>